<keyword evidence="12" id="KW-0031">Aminopeptidase</keyword>
<evidence type="ECO:0000256" key="8">
    <source>
        <dbReference type="ARBA" id="ARBA00023049"/>
    </source>
</evidence>
<dbReference type="SUPFAM" id="SSF53092">
    <property type="entry name" value="Creatinase/prolidase N-terminal domain"/>
    <property type="match status" value="1"/>
</dbReference>
<evidence type="ECO:0000256" key="3">
    <source>
        <dbReference type="ARBA" id="ARBA00008766"/>
    </source>
</evidence>
<evidence type="ECO:0000313" key="12">
    <source>
        <dbReference type="EMBL" id="ARN23164.1"/>
    </source>
</evidence>
<keyword evidence="7" id="KW-0378">Hydrolase</keyword>
<dbReference type="InterPro" id="IPR007865">
    <property type="entry name" value="Aminopep_P_N"/>
</dbReference>
<dbReference type="STRING" id="946333.A4W93_26480"/>
<evidence type="ECO:0000256" key="6">
    <source>
        <dbReference type="ARBA" id="ARBA00022723"/>
    </source>
</evidence>
<dbReference type="Pfam" id="PF05195">
    <property type="entry name" value="AMP_N"/>
    <property type="match status" value="1"/>
</dbReference>
<comment type="cofactor">
    <cofactor evidence="2">
        <name>Mn(2+)</name>
        <dbReference type="ChEBI" id="CHEBI:29035"/>
    </cofactor>
</comment>
<accession>A0A1W6LFV4</accession>
<dbReference type="Gene3D" id="3.90.230.10">
    <property type="entry name" value="Creatinase/methionine aminopeptidase superfamily"/>
    <property type="match status" value="1"/>
</dbReference>
<protein>
    <recommendedName>
        <fullName evidence="4">Xaa-Pro aminopeptidase</fullName>
        <ecNumber evidence="4">3.4.11.9</ecNumber>
    </recommendedName>
</protein>
<dbReference type="InterPro" id="IPR000994">
    <property type="entry name" value="Pept_M24"/>
</dbReference>
<proteinExistence type="inferred from homology"/>
<evidence type="ECO:0000256" key="10">
    <source>
        <dbReference type="SAM" id="MobiDB-lite"/>
    </source>
</evidence>
<dbReference type="InterPro" id="IPR052433">
    <property type="entry name" value="X-Pro_dipept-like"/>
</dbReference>
<evidence type="ECO:0000256" key="2">
    <source>
        <dbReference type="ARBA" id="ARBA00001936"/>
    </source>
</evidence>
<dbReference type="AlphaFoldDB" id="A0A1W6LFV4"/>
<evidence type="ECO:0000256" key="1">
    <source>
        <dbReference type="ARBA" id="ARBA00001424"/>
    </source>
</evidence>
<name>A0A1W6LFV4_9BURK</name>
<dbReference type="SMART" id="SM01011">
    <property type="entry name" value="AMP_N"/>
    <property type="match status" value="1"/>
</dbReference>
<dbReference type="InterPro" id="IPR029149">
    <property type="entry name" value="Creatin/AminoP/Spt16_N"/>
</dbReference>
<dbReference type="GO" id="GO:0070006">
    <property type="term" value="F:metalloaminopeptidase activity"/>
    <property type="evidence" value="ECO:0007669"/>
    <property type="project" value="InterPro"/>
</dbReference>
<keyword evidence="9" id="KW-0464">Manganese</keyword>
<comment type="similarity">
    <text evidence="3">Belongs to the peptidase M24B family.</text>
</comment>
<dbReference type="EC" id="3.4.11.9" evidence="4"/>
<dbReference type="GO" id="GO:0005829">
    <property type="term" value="C:cytosol"/>
    <property type="evidence" value="ECO:0007669"/>
    <property type="project" value="TreeGrafter"/>
</dbReference>
<keyword evidence="8" id="KW-0482">Metalloprotease</keyword>
<dbReference type="Gene3D" id="3.40.350.10">
    <property type="entry name" value="Creatinase/prolidase N-terminal domain"/>
    <property type="match status" value="1"/>
</dbReference>
<dbReference type="PANTHER" id="PTHR43226:SF4">
    <property type="entry name" value="XAA-PRO AMINOPEPTIDASE 3"/>
    <property type="match status" value="1"/>
</dbReference>
<evidence type="ECO:0000256" key="4">
    <source>
        <dbReference type="ARBA" id="ARBA00012574"/>
    </source>
</evidence>
<keyword evidence="13" id="KW-1185">Reference proteome</keyword>
<dbReference type="GO" id="GO:0006508">
    <property type="term" value="P:proteolysis"/>
    <property type="evidence" value="ECO:0007669"/>
    <property type="project" value="UniProtKB-KW"/>
</dbReference>
<keyword evidence="5" id="KW-0645">Protease</keyword>
<evidence type="ECO:0000259" key="11">
    <source>
        <dbReference type="SMART" id="SM01011"/>
    </source>
</evidence>
<dbReference type="OrthoDB" id="9806388at2"/>
<feature type="domain" description="Aminopeptidase P N-terminal" evidence="11">
    <location>
        <begin position="1"/>
        <end position="134"/>
    </location>
</feature>
<dbReference type="PANTHER" id="PTHR43226">
    <property type="entry name" value="XAA-PRO AMINOPEPTIDASE 3"/>
    <property type="match status" value="1"/>
</dbReference>
<feature type="region of interest" description="Disordered" evidence="10">
    <location>
        <begin position="18"/>
        <end position="45"/>
    </location>
</feature>
<dbReference type="SUPFAM" id="SSF55920">
    <property type="entry name" value="Creatinase/aminopeptidase"/>
    <property type="match status" value="1"/>
</dbReference>
<dbReference type="EMBL" id="CP015118">
    <property type="protein sequence ID" value="ARN23164.1"/>
    <property type="molecule type" value="Genomic_DNA"/>
</dbReference>
<gene>
    <name evidence="12" type="ORF">A4W93_26480</name>
</gene>
<dbReference type="GO" id="GO:0030145">
    <property type="term" value="F:manganese ion binding"/>
    <property type="evidence" value="ECO:0007669"/>
    <property type="project" value="InterPro"/>
</dbReference>
<dbReference type="CDD" id="cd01087">
    <property type="entry name" value="Prolidase"/>
    <property type="match status" value="1"/>
</dbReference>
<comment type="catalytic activity">
    <reaction evidence="1">
        <text>Release of any N-terminal amino acid, including proline, that is linked to proline, even from a dipeptide or tripeptide.</text>
        <dbReference type="EC" id="3.4.11.9"/>
    </reaction>
</comment>
<dbReference type="Pfam" id="PF00557">
    <property type="entry name" value="Peptidase_M24"/>
    <property type="match status" value="1"/>
</dbReference>
<evidence type="ECO:0000256" key="9">
    <source>
        <dbReference type="ARBA" id="ARBA00023211"/>
    </source>
</evidence>
<organism evidence="12 13">
    <name type="scientific">Piscinibacter gummiphilus</name>
    <dbReference type="NCBI Taxonomy" id="946333"/>
    <lineage>
        <taxon>Bacteria</taxon>
        <taxon>Pseudomonadati</taxon>
        <taxon>Pseudomonadota</taxon>
        <taxon>Betaproteobacteria</taxon>
        <taxon>Burkholderiales</taxon>
        <taxon>Sphaerotilaceae</taxon>
        <taxon>Piscinibacter</taxon>
    </lineage>
</organism>
<dbReference type="InterPro" id="IPR036005">
    <property type="entry name" value="Creatinase/aminopeptidase-like"/>
</dbReference>
<sequence length="460" mass="50226">MNAQPYRDRRRQLAHRLQSAGGGIAILPTAPERPRNGDSDHPFRHDSHFHHLSGFDEPESWLVLRSDGHSTLFCRPVNPERAIWEGPRLGPEQAPAVLGVDEAHPVERLNELLPALIAQAPAVWSVFAAADHAGAPLARWIAEARASGGTPTGVPHLDLGPLLDEMRLIKDGHELATMRRAAAISAGAHARAMRFCGRHFRQHPQGGLHEYEIEAELLHEFRRHGAQSPAYPSIVAAGANACVLHYAAGSTLLHPGELCLIDAGCEYDGYASDISRTFPANGRFSAPQRELYEIVLAAQEAAIAVTRPGARQRDAHHAAVRVLSQGMLDTGLLRRDVVGSVDDVLEQGAYQRFYMHGTGHWLGRDVHDVGEYLALDEPPSETNDEQGHTVVKPPSRALRPGMVVTLEPGLYVRPAPDIPDRYWNLGIRIEDDAVITATGCDLISRGVPVSVADIEALMRD</sequence>
<dbReference type="KEGG" id="rgu:A4W93_26480"/>
<dbReference type="Proteomes" id="UP000193427">
    <property type="component" value="Chromosome"/>
</dbReference>
<evidence type="ECO:0000256" key="7">
    <source>
        <dbReference type="ARBA" id="ARBA00022801"/>
    </source>
</evidence>
<reference evidence="12 13" key="1">
    <citation type="submission" date="2016-04" db="EMBL/GenBank/DDBJ databases">
        <title>Complete genome sequence of natural rubber-degrading, novel Gram-negative bacterium, Rhizobacter gummiphilus strain NS21.</title>
        <authorList>
            <person name="Tabata M."/>
            <person name="Kasai D."/>
            <person name="Fukuda M."/>
        </authorList>
    </citation>
    <scope>NUCLEOTIDE SEQUENCE [LARGE SCALE GENOMIC DNA]</scope>
    <source>
        <strain evidence="12 13">NS21</strain>
    </source>
</reference>
<evidence type="ECO:0000256" key="5">
    <source>
        <dbReference type="ARBA" id="ARBA00022670"/>
    </source>
</evidence>
<feature type="compositionally biased region" description="Basic and acidic residues" evidence="10">
    <location>
        <begin position="32"/>
        <end position="45"/>
    </location>
</feature>
<dbReference type="RefSeq" id="WP_085753479.1">
    <property type="nucleotide sequence ID" value="NZ_BSPR01000017.1"/>
</dbReference>
<keyword evidence="6" id="KW-0479">Metal-binding</keyword>
<evidence type="ECO:0000313" key="13">
    <source>
        <dbReference type="Proteomes" id="UP000193427"/>
    </source>
</evidence>